<evidence type="ECO:0000313" key="3">
    <source>
        <dbReference type="Proteomes" id="UP000250321"/>
    </source>
</evidence>
<gene>
    <name evidence="2" type="ORF">Pyn_23269</name>
</gene>
<dbReference type="AlphaFoldDB" id="A0A314YVA6"/>
<evidence type="ECO:0000313" key="2">
    <source>
        <dbReference type="EMBL" id="PQQ10440.1"/>
    </source>
</evidence>
<feature type="region of interest" description="Disordered" evidence="1">
    <location>
        <begin position="27"/>
        <end position="46"/>
    </location>
</feature>
<keyword evidence="3" id="KW-1185">Reference proteome</keyword>
<proteinExistence type="predicted"/>
<comment type="caution">
    <text evidence="2">The sequence shown here is derived from an EMBL/GenBank/DDBJ whole genome shotgun (WGS) entry which is preliminary data.</text>
</comment>
<sequence>MTPTDKVDYIDLDGDTQDLEDIHVINDISPTSTNGQKRRSRASNSSDILPTEKRVAIKDVIAYSIARMALSFEEFNRADTKNLDPAEVYAEVQAVPGLSENEQLKACAWLIENDKQFQMLKALPIEKKKSMLLMFIARGSDLVC</sequence>
<reference evidence="2 3" key="1">
    <citation type="submission" date="2018-02" db="EMBL/GenBank/DDBJ databases">
        <title>Draft genome of wild Prunus yedoensis var. nudiflora.</title>
        <authorList>
            <person name="Baek S."/>
            <person name="Kim J.-H."/>
            <person name="Choi K."/>
            <person name="Kim G.-B."/>
            <person name="Cho A."/>
            <person name="Jang H."/>
            <person name="Shin C.-H."/>
            <person name="Yu H.-J."/>
            <person name="Mun J.-H."/>
        </authorList>
    </citation>
    <scope>NUCLEOTIDE SEQUENCE [LARGE SCALE GENOMIC DNA]</scope>
    <source>
        <strain evidence="3">cv. Jeju island</strain>
        <tissue evidence="2">Leaf</tissue>
    </source>
</reference>
<protein>
    <submittedName>
        <fullName evidence="2">Uncharacterized protein</fullName>
    </submittedName>
</protein>
<evidence type="ECO:0000256" key="1">
    <source>
        <dbReference type="SAM" id="MobiDB-lite"/>
    </source>
</evidence>
<accession>A0A314YVA6</accession>
<organism evidence="2 3">
    <name type="scientific">Prunus yedoensis var. nudiflora</name>
    <dbReference type="NCBI Taxonomy" id="2094558"/>
    <lineage>
        <taxon>Eukaryota</taxon>
        <taxon>Viridiplantae</taxon>
        <taxon>Streptophyta</taxon>
        <taxon>Embryophyta</taxon>
        <taxon>Tracheophyta</taxon>
        <taxon>Spermatophyta</taxon>
        <taxon>Magnoliopsida</taxon>
        <taxon>eudicotyledons</taxon>
        <taxon>Gunneridae</taxon>
        <taxon>Pentapetalae</taxon>
        <taxon>rosids</taxon>
        <taxon>fabids</taxon>
        <taxon>Rosales</taxon>
        <taxon>Rosaceae</taxon>
        <taxon>Amygdaloideae</taxon>
        <taxon>Amygdaleae</taxon>
        <taxon>Prunus</taxon>
    </lineage>
</organism>
<dbReference type="EMBL" id="PJQY01000505">
    <property type="protein sequence ID" value="PQQ10440.1"/>
    <property type="molecule type" value="Genomic_DNA"/>
</dbReference>
<dbReference type="OrthoDB" id="1432812at2759"/>
<dbReference type="Proteomes" id="UP000250321">
    <property type="component" value="Unassembled WGS sequence"/>
</dbReference>
<name>A0A314YVA6_PRUYE</name>